<dbReference type="InterPro" id="IPR005467">
    <property type="entry name" value="His_kinase_dom"/>
</dbReference>
<dbReference type="PROSITE" id="PS50885">
    <property type="entry name" value="HAMP"/>
    <property type="match status" value="1"/>
</dbReference>
<evidence type="ECO:0000256" key="7">
    <source>
        <dbReference type="ARBA" id="ARBA00023012"/>
    </source>
</evidence>
<dbReference type="GO" id="GO:0016020">
    <property type="term" value="C:membrane"/>
    <property type="evidence" value="ECO:0007669"/>
    <property type="project" value="UniProtKB-SubCell"/>
</dbReference>
<dbReference type="Gene3D" id="1.10.287.130">
    <property type="match status" value="1"/>
</dbReference>
<dbReference type="SMART" id="SM00387">
    <property type="entry name" value="HATPase_c"/>
    <property type="match status" value="1"/>
</dbReference>
<dbReference type="PANTHER" id="PTHR43547:SF2">
    <property type="entry name" value="HYBRID SIGNAL TRANSDUCTION HISTIDINE KINASE C"/>
    <property type="match status" value="1"/>
</dbReference>
<dbReference type="InterPro" id="IPR003660">
    <property type="entry name" value="HAMP_dom"/>
</dbReference>
<dbReference type="EC" id="2.7.13.3" evidence="3"/>
<evidence type="ECO:0000256" key="5">
    <source>
        <dbReference type="ARBA" id="ARBA00022679"/>
    </source>
</evidence>
<proteinExistence type="predicted"/>
<protein>
    <recommendedName>
        <fullName evidence="3">histidine kinase</fullName>
        <ecNumber evidence="3">2.7.13.3</ecNumber>
    </recommendedName>
</protein>
<dbReference type="CDD" id="cd00075">
    <property type="entry name" value="HATPase"/>
    <property type="match status" value="1"/>
</dbReference>
<dbReference type="SUPFAM" id="SSF47384">
    <property type="entry name" value="Homodimeric domain of signal transducing histidine kinase"/>
    <property type="match status" value="1"/>
</dbReference>
<evidence type="ECO:0000256" key="1">
    <source>
        <dbReference type="ARBA" id="ARBA00000085"/>
    </source>
</evidence>
<keyword evidence="9" id="KW-1185">Reference proteome</keyword>
<dbReference type="SUPFAM" id="SSF55874">
    <property type="entry name" value="ATPase domain of HSP90 chaperone/DNA topoisomerase II/histidine kinase"/>
    <property type="match status" value="1"/>
</dbReference>
<comment type="caution">
    <text evidence="8">The sequence shown here is derived from an EMBL/GenBank/DDBJ whole genome shotgun (WGS) entry which is preliminary data.</text>
</comment>
<dbReference type="Proteomes" id="UP000235653">
    <property type="component" value="Unassembled WGS sequence"/>
</dbReference>
<dbReference type="CDD" id="cd00082">
    <property type="entry name" value="HisKA"/>
    <property type="match status" value="1"/>
</dbReference>
<evidence type="ECO:0000256" key="6">
    <source>
        <dbReference type="ARBA" id="ARBA00022777"/>
    </source>
</evidence>
<dbReference type="AlphaFoldDB" id="A0A2P5P5N5"/>
<evidence type="ECO:0000256" key="3">
    <source>
        <dbReference type="ARBA" id="ARBA00012438"/>
    </source>
</evidence>
<comment type="subcellular location">
    <subcellularLocation>
        <location evidence="2">Membrane</location>
    </subcellularLocation>
</comment>
<dbReference type="InterPro" id="IPR004358">
    <property type="entry name" value="Sig_transdc_His_kin-like_C"/>
</dbReference>
<evidence type="ECO:0000256" key="4">
    <source>
        <dbReference type="ARBA" id="ARBA00022553"/>
    </source>
</evidence>
<dbReference type="CDD" id="cd06225">
    <property type="entry name" value="HAMP"/>
    <property type="match status" value="1"/>
</dbReference>
<dbReference type="Pfam" id="PF00672">
    <property type="entry name" value="HAMP"/>
    <property type="match status" value="1"/>
</dbReference>
<dbReference type="RefSeq" id="WP_102330617.1">
    <property type="nucleotide sequence ID" value="NZ_CP058566.2"/>
</dbReference>
<dbReference type="PROSITE" id="PS50109">
    <property type="entry name" value="HIS_KIN"/>
    <property type="match status" value="1"/>
</dbReference>
<dbReference type="InterPro" id="IPR036097">
    <property type="entry name" value="HisK_dim/P_sf"/>
</dbReference>
<dbReference type="PRINTS" id="PR00344">
    <property type="entry name" value="BCTRLSENSOR"/>
</dbReference>
<organism evidence="8 9">
    <name type="scientific">Dehalogenimonas etheniformans</name>
    <dbReference type="NCBI Taxonomy" id="1536648"/>
    <lineage>
        <taxon>Bacteria</taxon>
        <taxon>Bacillati</taxon>
        <taxon>Chloroflexota</taxon>
        <taxon>Dehalococcoidia</taxon>
        <taxon>Dehalococcoidales</taxon>
        <taxon>Dehalococcoidaceae</taxon>
        <taxon>Dehalogenimonas</taxon>
    </lineage>
</organism>
<keyword evidence="4" id="KW-0597">Phosphoprotein</keyword>
<dbReference type="EMBL" id="JQAN02000011">
    <property type="protein sequence ID" value="PPD57605.1"/>
    <property type="molecule type" value="Genomic_DNA"/>
</dbReference>
<dbReference type="SMART" id="SM00304">
    <property type="entry name" value="HAMP"/>
    <property type="match status" value="1"/>
</dbReference>
<dbReference type="GO" id="GO:0000155">
    <property type="term" value="F:phosphorelay sensor kinase activity"/>
    <property type="evidence" value="ECO:0007669"/>
    <property type="project" value="InterPro"/>
</dbReference>
<dbReference type="InterPro" id="IPR003661">
    <property type="entry name" value="HisK_dim/P_dom"/>
</dbReference>
<keyword evidence="5" id="KW-0808">Transferase</keyword>
<dbReference type="OrthoDB" id="9800372at2"/>
<gene>
    <name evidence="8" type="ORF">JP09_007625</name>
</gene>
<comment type="catalytic activity">
    <reaction evidence="1">
        <text>ATP + protein L-histidine = ADP + protein N-phospho-L-histidine.</text>
        <dbReference type="EC" id="2.7.13.3"/>
    </reaction>
</comment>
<evidence type="ECO:0000256" key="2">
    <source>
        <dbReference type="ARBA" id="ARBA00004370"/>
    </source>
</evidence>
<sequence length="470" mass="50066">MKSLAWKIGGALVLTALIAVSVMAYLTNENTHREFHTYIQANPAFEDTVARTLGLVYIRGGWSGLADVLPQMLAFEGDRLIVADVNNIIVGDSAGLAIGQTVGQAQLTGGHEVEVASGFPSPGDGQVVGQFFYLGQAGGVLDAEQTFLSQTNRWLWLSGGIGVVIAVALAAALAYSFIQPLRALSAGANEIAAGNLGYRVRVKSRDETGKLAESFNIMAGSLEKSEQARKRLLADVAHELRTPLTIINGTVDAMIDGVMPKDEGQLKIIKGETVVLTRLISDLRDLSLAEAGKLKLENSMIDLTDLVQWKLDQFRPIAEAKGVTIKFEDGNEMLPVSADWVRMEQVLANLLSNAIRHTPEGGAVTVHLSQTTLKGKPSVTIAIADTGEGIVLEKLEHIFDRFYRIQDSRARTEGNGAGLGLAIVKQMVAAQGGEVTVTSDPGEGSTFLVTLPGIEKPSDQVKPGSSPEAS</sequence>
<evidence type="ECO:0000313" key="9">
    <source>
        <dbReference type="Proteomes" id="UP000235653"/>
    </source>
</evidence>
<dbReference type="InterPro" id="IPR036890">
    <property type="entry name" value="HATPase_C_sf"/>
</dbReference>
<reference evidence="8 9" key="1">
    <citation type="journal article" date="2017" name="ISME J.">
        <title>Grape pomace compost harbors organohalide-respiring Dehalogenimonas species with novel reductive dehalogenase genes.</title>
        <authorList>
            <person name="Yang Y."/>
            <person name="Higgins S.A."/>
            <person name="Yan J."/>
            <person name="Simsir B."/>
            <person name="Chourey K."/>
            <person name="Iyer R."/>
            <person name="Hettich R.L."/>
            <person name="Baldwin B."/>
            <person name="Ogles D.M."/>
            <person name="Loffler F.E."/>
        </authorList>
    </citation>
    <scope>NUCLEOTIDE SEQUENCE [LARGE SCALE GENOMIC DNA]</scope>
    <source>
        <strain evidence="8 9">GP</strain>
    </source>
</reference>
<accession>A0A2P5P5N5</accession>
<dbReference type="FunFam" id="3.30.565.10:FF:000006">
    <property type="entry name" value="Sensor histidine kinase WalK"/>
    <property type="match status" value="1"/>
</dbReference>
<dbReference type="Gene3D" id="3.30.565.10">
    <property type="entry name" value="Histidine kinase-like ATPase, C-terminal domain"/>
    <property type="match status" value="1"/>
</dbReference>
<dbReference type="Gene3D" id="6.10.340.10">
    <property type="match status" value="1"/>
</dbReference>
<dbReference type="InterPro" id="IPR003594">
    <property type="entry name" value="HATPase_dom"/>
</dbReference>
<evidence type="ECO:0000313" key="8">
    <source>
        <dbReference type="EMBL" id="PPD57605.1"/>
    </source>
</evidence>
<name>A0A2P5P5N5_9CHLR</name>
<keyword evidence="6" id="KW-0418">Kinase</keyword>
<dbReference type="PANTHER" id="PTHR43547">
    <property type="entry name" value="TWO-COMPONENT HISTIDINE KINASE"/>
    <property type="match status" value="1"/>
</dbReference>
<dbReference type="Pfam" id="PF02518">
    <property type="entry name" value="HATPase_c"/>
    <property type="match status" value="1"/>
</dbReference>
<keyword evidence="7" id="KW-0902">Two-component regulatory system</keyword>
<dbReference type="SMART" id="SM00388">
    <property type="entry name" value="HisKA"/>
    <property type="match status" value="1"/>
</dbReference>
<dbReference type="SUPFAM" id="SSF158472">
    <property type="entry name" value="HAMP domain-like"/>
    <property type="match status" value="1"/>
</dbReference>
<dbReference type="Pfam" id="PF00512">
    <property type="entry name" value="HisKA"/>
    <property type="match status" value="1"/>
</dbReference>